<evidence type="ECO:0000313" key="2">
    <source>
        <dbReference type="Proteomes" id="UP000240569"/>
    </source>
</evidence>
<dbReference type="Proteomes" id="UP000240569">
    <property type="component" value="Unassembled WGS sequence"/>
</dbReference>
<sequence>MKNMEVYTPGHGLITDSLILQGICRYLAWHSVYDARIIRIGDRFKINFQHDLRLTDTEYTEYFENLRLACQTYLERQQINSSQIIEKIYTANINLPIFKRWLNQLLDSLNKISLMDFSENHKIVKKEGRNAKGKNLITLYLPLSSVYGKYVITNYRSSQTNYSVCDQCFLFANLGLIYGTTVLRSNKGDKSSVVFTTFLPQTETQLLDLLLLQRLTEFAHHEFLNSDVPLLACPLYFLSFGETMISVENIQALIWRIEKNGNFQRSLDVSLIRLDKILEFISAVKLQIPSWPKIVNKIIQDKSGDGQIILSDIAEALVFGTRDTYKIIRRLVSYVMNGEEKDEIAKVLDKVTLTLERTTKEQ</sequence>
<evidence type="ECO:0000313" key="1">
    <source>
        <dbReference type="EMBL" id="PSN84742.1"/>
    </source>
</evidence>
<dbReference type="EMBL" id="NEXD01000068">
    <property type="protein sequence ID" value="PSN84742.1"/>
    <property type="molecule type" value="Genomic_DNA"/>
</dbReference>
<protein>
    <submittedName>
        <fullName evidence="1">Uncharacterized protein</fullName>
    </submittedName>
</protein>
<reference evidence="1 2" key="1">
    <citation type="submission" date="2017-04" db="EMBL/GenBank/DDBJ databases">
        <title>Novel microbial lineages endemic to geothermal iron-oxide mats fill important gaps in the evolutionary history of Archaea.</title>
        <authorList>
            <person name="Jay Z.J."/>
            <person name="Beam J.P."/>
            <person name="Dlakic M."/>
            <person name="Rusch D.B."/>
            <person name="Kozubal M.A."/>
            <person name="Inskeep W.P."/>
        </authorList>
    </citation>
    <scope>NUCLEOTIDE SEQUENCE [LARGE SCALE GENOMIC DNA]</scope>
    <source>
        <strain evidence="1">BE_D</strain>
    </source>
</reference>
<comment type="caution">
    <text evidence="1">The sequence shown here is derived from an EMBL/GenBank/DDBJ whole genome shotgun (WGS) entry which is preliminary data.</text>
</comment>
<dbReference type="Pfam" id="PF09703">
    <property type="entry name" value="Cas_Csa4"/>
    <property type="match status" value="1"/>
</dbReference>
<dbReference type="AlphaFoldDB" id="A0A2R6AED5"/>
<proteinExistence type="predicted"/>
<name>A0A2R6AED5_9ARCH</name>
<gene>
    <name evidence="1" type="ORF">B9Q02_09015</name>
</gene>
<accession>A0A2R6AED5</accession>
<dbReference type="InterPro" id="IPR010184">
    <property type="entry name" value="CRISPR-assoc_prot_MJ0385"/>
</dbReference>
<organism evidence="1 2">
    <name type="scientific">Candidatus Marsarchaeota G1 archaeon BE_D</name>
    <dbReference type="NCBI Taxonomy" id="1978156"/>
    <lineage>
        <taxon>Archaea</taxon>
        <taxon>Candidatus Marsarchaeota</taxon>
        <taxon>Candidatus Marsarchaeota group 1</taxon>
    </lineage>
</organism>